<keyword evidence="3" id="KW-0687">Ribonucleoprotein</keyword>
<dbReference type="PROSITE" id="PS01108">
    <property type="entry name" value="RIBOSOMAL_L24"/>
    <property type="match status" value="1"/>
</dbReference>
<feature type="domain" description="KOW" evidence="4">
    <location>
        <begin position="2"/>
        <end position="29"/>
    </location>
</feature>
<sequence length="108" mass="12050">MKILKGDKVKILIGKDKGREGLVLKSFPKKNQLLVEGINMFKKHVKPTQGRAGGIVEKERAILISKVALICPECKKTTRVGYKIDKSGDKYRICKKCQAIINNSPAKK</sequence>
<dbReference type="SMART" id="SM00739">
    <property type="entry name" value="KOW"/>
    <property type="match status" value="1"/>
</dbReference>
<dbReference type="GO" id="GO:0006412">
    <property type="term" value="P:translation"/>
    <property type="evidence" value="ECO:0007669"/>
    <property type="project" value="InterPro"/>
</dbReference>
<dbReference type="Pfam" id="PF17136">
    <property type="entry name" value="ribosomal_L24"/>
    <property type="match status" value="1"/>
</dbReference>
<dbReference type="CDD" id="cd06089">
    <property type="entry name" value="KOW_RPL26"/>
    <property type="match status" value="1"/>
</dbReference>
<keyword evidence="2 5" id="KW-0689">Ribosomal protein</keyword>
<dbReference type="NCBIfam" id="TIGR01079">
    <property type="entry name" value="rplX_bact"/>
    <property type="match status" value="1"/>
</dbReference>
<protein>
    <submittedName>
        <fullName evidence="5">50S ribosomal protein L24</fullName>
    </submittedName>
</protein>
<reference evidence="5" key="1">
    <citation type="submission" date="2019-08" db="EMBL/GenBank/DDBJ databases">
        <authorList>
            <person name="Kucharzyk K."/>
            <person name="Murdoch R.W."/>
            <person name="Higgins S."/>
            <person name="Loffler F."/>
        </authorList>
    </citation>
    <scope>NUCLEOTIDE SEQUENCE</scope>
</reference>
<dbReference type="InterPro" id="IPR014722">
    <property type="entry name" value="Rib_uL2_dom2"/>
</dbReference>
<dbReference type="HAMAP" id="MF_01326_B">
    <property type="entry name" value="Ribosomal_uL24_B"/>
    <property type="match status" value="1"/>
</dbReference>
<dbReference type="GO" id="GO:0003735">
    <property type="term" value="F:structural constituent of ribosome"/>
    <property type="evidence" value="ECO:0007669"/>
    <property type="project" value="InterPro"/>
</dbReference>
<accession>A0A645D2R9</accession>
<evidence type="ECO:0000256" key="1">
    <source>
        <dbReference type="ARBA" id="ARBA00010618"/>
    </source>
</evidence>
<dbReference type="GO" id="GO:0005840">
    <property type="term" value="C:ribosome"/>
    <property type="evidence" value="ECO:0007669"/>
    <property type="project" value="UniProtKB-KW"/>
</dbReference>
<dbReference type="InterPro" id="IPR008991">
    <property type="entry name" value="Translation_prot_SH3-like_sf"/>
</dbReference>
<organism evidence="5">
    <name type="scientific">bioreactor metagenome</name>
    <dbReference type="NCBI Taxonomy" id="1076179"/>
    <lineage>
        <taxon>unclassified sequences</taxon>
        <taxon>metagenomes</taxon>
        <taxon>ecological metagenomes</taxon>
    </lineage>
</organism>
<name>A0A645D2R9_9ZZZZ</name>
<evidence type="ECO:0000259" key="4">
    <source>
        <dbReference type="SMART" id="SM00739"/>
    </source>
</evidence>
<dbReference type="Gene3D" id="2.30.30.30">
    <property type="match status" value="1"/>
</dbReference>
<dbReference type="PANTHER" id="PTHR12903">
    <property type="entry name" value="MITOCHONDRIAL RIBOSOMAL PROTEIN L24"/>
    <property type="match status" value="1"/>
</dbReference>
<comment type="caution">
    <text evidence="5">The sequence shown here is derived from an EMBL/GenBank/DDBJ whole genome shotgun (WGS) entry which is preliminary data.</text>
</comment>
<dbReference type="InterPro" id="IPR005825">
    <property type="entry name" value="Ribosomal_uL24_CS"/>
</dbReference>
<evidence type="ECO:0000256" key="2">
    <source>
        <dbReference type="ARBA" id="ARBA00022980"/>
    </source>
</evidence>
<evidence type="ECO:0000256" key="3">
    <source>
        <dbReference type="ARBA" id="ARBA00023274"/>
    </source>
</evidence>
<comment type="similarity">
    <text evidence="1">Belongs to the universal ribosomal protein uL24 family.</text>
</comment>
<dbReference type="GO" id="GO:0003723">
    <property type="term" value="F:RNA binding"/>
    <property type="evidence" value="ECO:0007669"/>
    <property type="project" value="InterPro"/>
</dbReference>
<dbReference type="EMBL" id="VSSQ01032280">
    <property type="protein sequence ID" value="MPM83499.1"/>
    <property type="molecule type" value="Genomic_DNA"/>
</dbReference>
<dbReference type="InterPro" id="IPR057264">
    <property type="entry name" value="Ribosomal_uL24_C"/>
</dbReference>
<dbReference type="Pfam" id="PF00467">
    <property type="entry name" value="KOW"/>
    <property type="match status" value="1"/>
</dbReference>
<proteinExistence type="inferred from homology"/>
<evidence type="ECO:0000313" key="5">
    <source>
        <dbReference type="EMBL" id="MPM83499.1"/>
    </source>
</evidence>
<dbReference type="InterPro" id="IPR005824">
    <property type="entry name" value="KOW"/>
</dbReference>
<gene>
    <name evidence="5" type="primary">rplX_39</name>
    <name evidence="5" type="ORF">SDC9_130563</name>
</gene>
<dbReference type="SUPFAM" id="SSF50104">
    <property type="entry name" value="Translation proteins SH3-like domain"/>
    <property type="match status" value="1"/>
</dbReference>
<dbReference type="InterPro" id="IPR041988">
    <property type="entry name" value="Ribosomal_uL24_KOW"/>
</dbReference>
<dbReference type="AlphaFoldDB" id="A0A645D2R9"/>
<dbReference type="InterPro" id="IPR003256">
    <property type="entry name" value="Ribosomal_uL24"/>
</dbReference>
<dbReference type="GO" id="GO:1990904">
    <property type="term" value="C:ribonucleoprotein complex"/>
    <property type="evidence" value="ECO:0007669"/>
    <property type="project" value="UniProtKB-KW"/>
</dbReference>